<sequence length="114" mass="13062">MYEVICRSLTKGSHQACTFFQVIERDPDTSSFTGLVSFPFIPSPDERMEIPCHPWRPMTIAMDSCGMTVLGTLSTDQEQWVKRLIEDALWNRDVLRIWRGVAPCESVNRLGRKA</sequence>
<protein>
    <submittedName>
        <fullName evidence="1">Uncharacterized protein</fullName>
    </submittedName>
</protein>
<proteinExistence type="predicted"/>
<evidence type="ECO:0000313" key="2">
    <source>
        <dbReference type="Proteomes" id="UP000033934"/>
    </source>
</evidence>
<dbReference type="AlphaFoldDB" id="A0A0G0NPL9"/>
<reference evidence="1 2" key="1">
    <citation type="journal article" date="2015" name="Nature">
        <title>rRNA introns, odd ribosomes, and small enigmatic genomes across a large radiation of phyla.</title>
        <authorList>
            <person name="Brown C.T."/>
            <person name="Hug L.A."/>
            <person name="Thomas B.C."/>
            <person name="Sharon I."/>
            <person name="Castelle C.J."/>
            <person name="Singh A."/>
            <person name="Wilkins M.J."/>
            <person name="Williams K.H."/>
            <person name="Banfield J.F."/>
        </authorList>
    </citation>
    <scope>NUCLEOTIDE SEQUENCE [LARGE SCALE GENOMIC DNA]</scope>
</reference>
<name>A0A0G0NPL9_9BACT</name>
<comment type="caution">
    <text evidence="1">The sequence shown here is derived from an EMBL/GenBank/DDBJ whole genome shotgun (WGS) entry which is preliminary data.</text>
</comment>
<gene>
    <name evidence="1" type="ORF">UT11_C0046G0004</name>
</gene>
<accession>A0A0G0NPL9</accession>
<dbReference type="EMBL" id="LBVO01000046">
    <property type="protein sequence ID" value="KKQ87839.1"/>
    <property type="molecule type" value="Genomic_DNA"/>
</dbReference>
<dbReference type="Proteomes" id="UP000033934">
    <property type="component" value="Unassembled WGS sequence"/>
</dbReference>
<evidence type="ECO:0000313" key="1">
    <source>
        <dbReference type="EMBL" id="KKQ87839.1"/>
    </source>
</evidence>
<organism evidence="1 2">
    <name type="scientific">Berkelbacteria bacterium GW2011_GWA2_38_9</name>
    <dbReference type="NCBI Taxonomy" id="1618334"/>
    <lineage>
        <taxon>Bacteria</taxon>
        <taxon>Candidatus Berkelbacteria</taxon>
    </lineage>
</organism>